<keyword evidence="2" id="KW-1185">Reference proteome</keyword>
<evidence type="ECO:0000313" key="1">
    <source>
        <dbReference type="EMBL" id="GAA4455880.1"/>
    </source>
</evidence>
<dbReference type="RefSeq" id="WP_344826356.1">
    <property type="nucleotide sequence ID" value="NZ_BAABEZ010000022.1"/>
</dbReference>
<organism evidence="1 2">
    <name type="scientific">Rurimicrobium arvi</name>
    <dbReference type="NCBI Taxonomy" id="2049916"/>
    <lineage>
        <taxon>Bacteria</taxon>
        <taxon>Pseudomonadati</taxon>
        <taxon>Bacteroidota</taxon>
        <taxon>Chitinophagia</taxon>
        <taxon>Chitinophagales</taxon>
        <taxon>Chitinophagaceae</taxon>
        <taxon>Rurimicrobium</taxon>
    </lineage>
</organism>
<gene>
    <name evidence="1" type="ORF">GCM10023092_20290</name>
</gene>
<evidence type="ECO:0000313" key="2">
    <source>
        <dbReference type="Proteomes" id="UP001501410"/>
    </source>
</evidence>
<dbReference type="Pfam" id="PF01963">
    <property type="entry name" value="TraB_PrgY_gumN"/>
    <property type="match status" value="1"/>
</dbReference>
<dbReference type="InterPro" id="IPR002816">
    <property type="entry name" value="TraB/PrgY/GumN_fam"/>
</dbReference>
<dbReference type="CDD" id="cd14789">
    <property type="entry name" value="Tiki"/>
    <property type="match status" value="1"/>
</dbReference>
<accession>A0ABP8MWF7</accession>
<sequence length="287" mass="32362">MKTLHIIIFSLLFAVTISHAKNNEGLLWRISSADGKQTSFLFGTIHIICPEDYFWTKSMQASFEKCSRVCFEMNIADPGLMTEASMQLMDFSGKTLRDYFRSDAAYEAVAAYIRDTLHQELSIAERMKPIGLYFLYSTLSVSSPCKQDPVSYEMKLLESAQNKHIEVAGLETLSEQLEAISTIPTDSIITLLTSVARGEKDDQQEMKALINAYKQQDLALLQQMLEQESKESGFETGHLIDDRNRKWIAPMKQMMSDGNTFFAVGAGHLKGLISLLRKEGYQVIAVE</sequence>
<protein>
    <submittedName>
        <fullName evidence="1">TraB/GumN family protein</fullName>
    </submittedName>
</protein>
<proteinExistence type="predicted"/>
<comment type="caution">
    <text evidence="1">The sequence shown here is derived from an EMBL/GenBank/DDBJ whole genome shotgun (WGS) entry which is preliminary data.</text>
</comment>
<name>A0ABP8MWF7_9BACT</name>
<dbReference type="PANTHER" id="PTHR40590">
    <property type="entry name" value="CYTOPLASMIC PROTEIN-RELATED"/>
    <property type="match status" value="1"/>
</dbReference>
<reference evidence="2" key="1">
    <citation type="journal article" date="2019" name="Int. J. Syst. Evol. Microbiol.">
        <title>The Global Catalogue of Microorganisms (GCM) 10K type strain sequencing project: providing services to taxonomists for standard genome sequencing and annotation.</title>
        <authorList>
            <consortium name="The Broad Institute Genomics Platform"/>
            <consortium name="The Broad Institute Genome Sequencing Center for Infectious Disease"/>
            <person name="Wu L."/>
            <person name="Ma J."/>
        </authorList>
    </citation>
    <scope>NUCLEOTIDE SEQUENCE [LARGE SCALE GENOMIC DNA]</scope>
    <source>
        <strain evidence="2">JCM 31921</strain>
    </source>
</reference>
<dbReference type="InterPro" id="IPR047111">
    <property type="entry name" value="YbaP-like"/>
</dbReference>
<dbReference type="EMBL" id="BAABEZ010000022">
    <property type="protein sequence ID" value="GAA4455880.1"/>
    <property type="molecule type" value="Genomic_DNA"/>
</dbReference>
<dbReference type="Proteomes" id="UP001501410">
    <property type="component" value="Unassembled WGS sequence"/>
</dbReference>
<dbReference type="PANTHER" id="PTHR40590:SF1">
    <property type="entry name" value="CYTOPLASMIC PROTEIN"/>
    <property type="match status" value="1"/>
</dbReference>